<dbReference type="OrthoDB" id="3352776at2759"/>
<dbReference type="EMBL" id="CAOQHR010000001">
    <property type="protein sequence ID" value="CAI6273187.1"/>
    <property type="molecule type" value="Genomic_DNA"/>
</dbReference>
<organism evidence="1 2">
    <name type="scientific">Periconia digitata</name>
    <dbReference type="NCBI Taxonomy" id="1303443"/>
    <lineage>
        <taxon>Eukaryota</taxon>
        <taxon>Fungi</taxon>
        <taxon>Dikarya</taxon>
        <taxon>Ascomycota</taxon>
        <taxon>Pezizomycotina</taxon>
        <taxon>Dothideomycetes</taxon>
        <taxon>Pleosporomycetidae</taxon>
        <taxon>Pleosporales</taxon>
        <taxon>Massarineae</taxon>
        <taxon>Periconiaceae</taxon>
        <taxon>Periconia</taxon>
    </lineage>
</organism>
<reference evidence="1" key="1">
    <citation type="submission" date="2023-01" db="EMBL/GenBank/DDBJ databases">
        <authorList>
            <person name="Van Ghelder C."/>
            <person name="Rancurel C."/>
        </authorList>
    </citation>
    <scope>NUCLEOTIDE SEQUENCE</scope>
    <source>
        <strain evidence="1">CNCM I-4278</strain>
    </source>
</reference>
<dbReference type="Proteomes" id="UP001152607">
    <property type="component" value="Unassembled WGS sequence"/>
</dbReference>
<keyword evidence="2" id="KW-1185">Reference proteome</keyword>
<sequence>MSPSGPQTRETTLRHVTHSFCNALLSPPPSPSDLLAQFFTSTPTIHEHGPSFATPRLPFLGHAFTGFEACESYFALLDNTLSMELPADAFPGPEGFVVDVDAVVAGVQGKGVVNVVGKGRFESKKSGEGWDEVFGYRFSGFDDEGRFERWEIWADPLSAWVAVGE</sequence>
<comment type="caution">
    <text evidence="1">The sequence shown here is derived from an EMBL/GenBank/DDBJ whole genome shotgun (WGS) entry which is preliminary data.</text>
</comment>
<evidence type="ECO:0000313" key="1">
    <source>
        <dbReference type="EMBL" id="CAI6273187.1"/>
    </source>
</evidence>
<evidence type="ECO:0008006" key="3">
    <source>
        <dbReference type="Google" id="ProtNLM"/>
    </source>
</evidence>
<dbReference type="AlphaFoldDB" id="A0A9W4U3W6"/>
<name>A0A9W4U3W6_9PLEO</name>
<proteinExistence type="predicted"/>
<protein>
    <recommendedName>
        <fullName evidence="3">SnoaL-like domain-containing protein</fullName>
    </recommendedName>
</protein>
<gene>
    <name evidence="1" type="ORF">PDIGIT_LOCUS1808</name>
</gene>
<accession>A0A9W4U3W6</accession>
<evidence type="ECO:0000313" key="2">
    <source>
        <dbReference type="Proteomes" id="UP001152607"/>
    </source>
</evidence>